<evidence type="ECO:0000313" key="3">
    <source>
        <dbReference type="Proteomes" id="UP000198551"/>
    </source>
</evidence>
<dbReference type="AlphaFoldDB" id="A0A1C5ANH3"/>
<keyword evidence="3" id="KW-1185">Reference proteome</keyword>
<feature type="region of interest" description="Disordered" evidence="1">
    <location>
        <begin position="723"/>
        <end position="821"/>
    </location>
</feature>
<accession>A0A1C5ANH3</accession>
<sequence length="821" mass="89805">MPASTGSGESGMIEHAIHEIGDLSKKLRINLDVGTQSGGTVIGAQLVLGFIQRDHSTEPITPNQLQSVGSIFARSASYYEILWDFLAPGSIVVVTGEPGVGKSIAALALLSDISWIVPGRQRFRRLGYGAERLIDVDRLMDSSDVCTILELPPDDDRRSGEQPSAAGFMVSSSFGKHLNSMAAVMSKSGGRLVVVVDESQWERIGVDSPFKAHHVVQAPGVAIMRGWLTQYGNRDVDRWLGDDEIVRLVRDESPRGVMSVMQLIMRADRVPVEQLPDVSQDRQLPALEIGDEIFQRRVLSVVAARRSWHKELLAWHSHSGRSSFERNFMLIAAAYGGAPVGDVYDAAQRLGKHFGEPSAEFSTNGQEGVGVLQVVDRVGADLAEDVVSFSRPGWEDAVVKYFWADRPRCRDEFLTWLVNDVVRPANGETESKESRAKRVVKFSLAFMVRFDKLDLLDTIVKSWHGDETLYEESIRLVARACFDQSIDRKVHHKLRLWASGGDARLIEASVRVCAGAFGIAYPGKALVRLRHAARSSDPSVLRAVKKAVAALWNEKATQPTLLKQVEAWCSDNDSAGPHIFGALAAIVDEVHHKPSALVAARDGSSTANLMAILRCWQTLLAARVDENELDESIWGWFEACLASPDERSFVLQLFRDVVNGSTAPTSLRHRLDDSLQRWSLALDVSPERRNLRRELDELLYADRYTAGQRDASMYATLHGRSGDLSTDDAGSHSTAAPATSWFEEDSYGYDAPPSGQPDVSTVGRQPPTAGPDLSPGGIARTDVDAAVPPMAVELTPTSYMSSLGGKDDSGAAEIPDSTRTS</sequence>
<evidence type="ECO:0000256" key="1">
    <source>
        <dbReference type="SAM" id="MobiDB-lite"/>
    </source>
</evidence>
<evidence type="ECO:0000313" key="2">
    <source>
        <dbReference type="EMBL" id="SCF46792.1"/>
    </source>
</evidence>
<gene>
    <name evidence="2" type="ORF">GA0070215_1572</name>
</gene>
<proteinExistence type="predicted"/>
<name>A0A1C5ANH3_9ACTN</name>
<organism evidence="2 3">
    <name type="scientific">Micromonospora marina</name>
    <dbReference type="NCBI Taxonomy" id="307120"/>
    <lineage>
        <taxon>Bacteria</taxon>
        <taxon>Bacillati</taxon>
        <taxon>Actinomycetota</taxon>
        <taxon>Actinomycetes</taxon>
        <taxon>Micromonosporales</taxon>
        <taxon>Micromonosporaceae</taxon>
        <taxon>Micromonospora</taxon>
    </lineage>
</organism>
<dbReference type="Proteomes" id="UP000198551">
    <property type="component" value="Unassembled WGS sequence"/>
</dbReference>
<dbReference type="EMBL" id="FMCV01000057">
    <property type="protein sequence ID" value="SCF46792.1"/>
    <property type="molecule type" value="Genomic_DNA"/>
</dbReference>
<protein>
    <submittedName>
        <fullName evidence="2">Uncharacterized protein</fullName>
    </submittedName>
</protein>
<reference evidence="3" key="1">
    <citation type="submission" date="2016-06" db="EMBL/GenBank/DDBJ databases">
        <authorList>
            <person name="Varghese N."/>
        </authorList>
    </citation>
    <scope>NUCLEOTIDE SEQUENCE [LARGE SCALE GENOMIC DNA]</scope>
    <source>
        <strain evidence="3">DSM 45555</strain>
    </source>
</reference>
<dbReference type="RefSeq" id="WP_141708287.1">
    <property type="nucleotide sequence ID" value="NZ_FMCV01000057.1"/>
</dbReference>